<comment type="caution">
    <text evidence="1">The sequence shown here is derived from an EMBL/GenBank/DDBJ whole genome shotgun (WGS) entry which is preliminary data.</text>
</comment>
<dbReference type="EMBL" id="LAZR01002011">
    <property type="protein sequence ID" value="KKN35790.1"/>
    <property type="molecule type" value="Genomic_DNA"/>
</dbReference>
<name>A0A0F9PW04_9ZZZZ</name>
<gene>
    <name evidence="1" type="ORF">LCGC14_0780040</name>
</gene>
<proteinExistence type="predicted"/>
<protein>
    <submittedName>
        <fullName evidence="1">Uncharacterized protein</fullName>
    </submittedName>
</protein>
<reference evidence="1" key="1">
    <citation type="journal article" date="2015" name="Nature">
        <title>Complex archaea that bridge the gap between prokaryotes and eukaryotes.</title>
        <authorList>
            <person name="Spang A."/>
            <person name="Saw J.H."/>
            <person name="Jorgensen S.L."/>
            <person name="Zaremba-Niedzwiedzka K."/>
            <person name="Martijn J."/>
            <person name="Lind A.E."/>
            <person name="van Eijk R."/>
            <person name="Schleper C."/>
            <person name="Guy L."/>
            <person name="Ettema T.J."/>
        </authorList>
    </citation>
    <scope>NUCLEOTIDE SEQUENCE</scope>
</reference>
<accession>A0A0F9PW04</accession>
<sequence length="212" mass="24778">MKEETKSTDGISEIFPFSNHSYGVDIRILNEESTLSFHERRSFVHNVTNLSRVLLFGLFGLVASESLKENYSENIKDDFRNVSGVLFQKFGLNHLDNKGSLEKSLELYIRELSEYKYYVPGELVKESKEGLVPREFNLGFKGNIEAVSQCIKNALISLRNEKIKFWRALSKMYKQDKEAYDLNFRTREKRHKKDLDRAYRIDINEFDALNDA</sequence>
<evidence type="ECO:0000313" key="1">
    <source>
        <dbReference type="EMBL" id="KKN35790.1"/>
    </source>
</evidence>
<organism evidence="1">
    <name type="scientific">marine sediment metagenome</name>
    <dbReference type="NCBI Taxonomy" id="412755"/>
    <lineage>
        <taxon>unclassified sequences</taxon>
        <taxon>metagenomes</taxon>
        <taxon>ecological metagenomes</taxon>
    </lineage>
</organism>
<dbReference type="AlphaFoldDB" id="A0A0F9PW04"/>